<accession>A0ABW2IPI3</accession>
<evidence type="ECO:0000313" key="4">
    <source>
        <dbReference type="Proteomes" id="UP001596492"/>
    </source>
</evidence>
<keyword evidence="4" id="KW-1185">Reference proteome</keyword>
<evidence type="ECO:0000256" key="2">
    <source>
        <dbReference type="RuleBase" id="RU362080"/>
    </source>
</evidence>
<dbReference type="Proteomes" id="UP001596492">
    <property type="component" value="Unassembled WGS sequence"/>
</dbReference>
<name>A0ABW2IPI3_9PROT</name>
<sequence>MDLKFVTSTEFQNNAGRFLDEARKIPIGIQKHGHKSHVLLDIDEYNRLKSMDETNARKAKLDALKNESFERFDDVYKELAK</sequence>
<proteinExistence type="inferred from homology"/>
<gene>
    <name evidence="3" type="ORF">ACFQS8_15305</name>
</gene>
<comment type="similarity">
    <text evidence="1 2">Belongs to the phD/YefM antitoxin family.</text>
</comment>
<evidence type="ECO:0000256" key="1">
    <source>
        <dbReference type="ARBA" id="ARBA00009981"/>
    </source>
</evidence>
<dbReference type="Gene3D" id="3.40.1620.10">
    <property type="entry name" value="YefM-like domain"/>
    <property type="match status" value="1"/>
</dbReference>
<reference evidence="4" key="1">
    <citation type="journal article" date="2019" name="Int. J. Syst. Evol. Microbiol.">
        <title>The Global Catalogue of Microorganisms (GCM) 10K type strain sequencing project: providing services to taxonomists for standard genome sequencing and annotation.</title>
        <authorList>
            <consortium name="The Broad Institute Genomics Platform"/>
            <consortium name="The Broad Institute Genome Sequencing Center for Infectious Disease"/>
            <person name="Wu L."/>
            <person name="Ma J."/>
        </authorList>
    </citation>
    <scope>NUCLEOTIDE SEQUENCE [LARGE SCALE GENOMIC DNA]</scope>
    <source>
        <strain evidence="4">CCUG 51308</strain>
    </source>
</reference>
<dbReference type="InterPro" id="IPR036165">
    <property type="entry name" value="YefM-like_sf"/>
</dbReference>
<dbReference type="EMBL" id="JBHTBR010000009">
    <property type="protein sequence ID" value="MFC7292987.1"/>
    <property type="molecule type" value="Genomic_DNA"/>
</dbReference>
<dbReference type="SUPFAM" id="SSF143120">
    <property type="entry name" value="YefM-like"/>
    <property type="match status" value="1"/>
</dbReference>
<comment type="caution">
    <text evidence="3">The sequence shown here is derived from an EMBL/GenBank/DDBJ whole genome shotgun (WGS) entry which is preliminary data.</text>
</comment>
<comment type="function">
    <text evidence="2">Antitoxin component of a type II toxin-antitoxin (TA) system.</text>
</comment>
<dbReference type="RefSeq" id="WP_382168999.1">
    <property type="nucleotide sequence ID" value="NZ_JBHTBR010000009.1"/>
</dbReference>
<dbReference type="InterPro" id="IPR006442">
    <property type="entry name" value="Antitoxin_Phd/YefM"/>
</dbReference>
<evidence type="ECO:0000313" key="3">
    <source>
        <dbReference type="EMBL" id="MFC7292987.1"/>
    </source>
</evidence>
<dbReference type="Pfam" id="PF02604">
    <property type="entry name" value="PhdYeFM_antitox"/>
    <property type="match status" value="1"/>
</dbReference>
<dbReference type="NCBIfam" id="TIGR01552">
    <property type="entry name" value="phd_fam"/>
    <property type="match status" value="1"/>
</dbReference>
<organism evidence="3 4">
    <name type="scientific">Hirschia litorea</name>
    <dbReference type="NCBI Taxonomy" id="1199156"/>
    <lineage>
        <taxon>Bacteria</taxon>
        <taxon>Pseudomonadati</taxon>
        <taxon>Pseudomonadota</taxon>
        <taxon>Alphaproteobacteria</taxon>
        <taxon>Hyphomonadales</taxon>
        <taxon>Hyphomonadaceae</taxon>
        <taxon>Hirschia</taxon>
    </lineage>
</organism>
<protein>
    <recommendedName>
        <fullName evidence="2">Antitoxin</fullName>
    </recommendedName>
</protein>